<dbReference type="InterPro" id="IPR010352">
    <property type="entry name" value="DUF945"/>
</dbReference>
<dbReference type="Pfam" id="PF06097">
    <property type="entry name" value="DUF945"/>
    <property type="match status" value="1"/>
</dbReference>
<dbReference type="EMBL" id="JAJNCT010000005">
    <property type="protein sequence ID" value="MCD2164199.1"/>
    <property type="molecule type" value="Genomic_DNA"/>
</dbReference>
<sequence length="459" mass="49793">MKKIGIGIAAAVAVLAAGGATTGYLVGNRIEEGFATAAKEWSKPPLLVQVQDYQKGIFSSTAQTLWTVDTGEEKLQFSAQHDISHGPLPIAHLAEIVSTFAINPDAPPEWVVAFKDKAPLVWKSKVGWSKSTQNEVTSPAFNGEFGGDKLAFGGFKSDFEMSSDFSRIKGDASMPSLLVQPKPGEEDDGQAADMLMSGNTMRFDMHQPKGQEFMVGSIEWALAGLKVTPKNGEDPAELADLKLVADTQLQGEVVNTTINSSIKSFVQKDHKIDDMVMDLGLHNLDAGWLNQFTKESQKVQGDPQALQMMLMQGMQQLLARKPELEVKRISWRTAEGTAEVAASLSYQGDAGKPLNPMTDFKALLRLDMPKPVLQSLYASKVREAYVLENEGSDDIDDKQIDSAVQQDVDARLAGLVQAGLLVDNKDRVASELQWADGKLQANGKPLDQNGMMGLLSAMP</sequence>
<protein>
    <submittedName>
        <fullName evidence="1">YdgA family protein</fullName>
    </submittedName>
</protein>
<proteinExistence type="predicted"/>
<keyword evidence="2" id="KW-1185">Reference proteome</keyword>
<comment type="caution">
    <text evidence="1">The sequence shown here is derived from an EMBL/GenBank/DDBJ whole genome shotgun (WGS) entry which is preliminary data.</text>
</comment>
<name>A0AAW4XRT6_9BURK</name>
<dbReference type="AlphaFoldDB" id="A0AAW4XRT6"/>
<evidence type="ECO:0000313" key="2">
    <source>
        <dbReference type="Proteomes" id="UP001199260"/>
    </source>
</evidence>
<gene>
    <name evidence="1" type="ORF">LPW39_03505</name>
</gene>
<reference evidence="1 2" key="1">
    <citation type="submission" date="2021-11" db="EMBL/GenBank/DDBJ databases">
        <title>Genome sequence.</title>
        <authorList>
            <person name="Sun Q."/>
        </authorList>
    </citation>
    <scope>NUCLEOTIDE SEQUENCE [LARGE SCALE GENOMIC DNA]</scope>
    <source>
        <strain evidence="1 2">KCTC 12005</strain>
    </source>
</reference>
<accession>A0AAW4XRT6</accession>
<organism evidence="1 2">
    <name type="scientific">Comamonas koreensis</name>
    <dbReference type="NCBI Taxonomy" id="160825"/>
    <lineage>
        <taxon>Bacteria</taxon>
        <taxon>Pseudomonadati</taxon>
        <taxon>Pseudomonadota</taxon>
        <taxon>Betaproteobacteria</taxon>
        <taxon>Burkholderiales</taxon>
        <taxon>Comamonadaceae</taxon>
        <taxon>Comamonas</taxon>
    </lineage>
</organism>
<dbReference type="Proteomes" id="UP001199260">
    <property type="component" value="Unassembled WGS sequence"/>
</dbReference>
<dbReference type="RefSeq" id="WP_230771371.1">
    <property type="nucleotide sequence ID" value="NZ_JAJNCT010000005.1"/>
</dbReference>
<evidence type="ECO:0000313" key="1">
    <source>
        <dbReference type="EMBL" id="MCD2164199.1"/>
    </source>
</evidence>